<evidence type="ECO:0000256" key="2">
    <source>
        <dbReference type="ARBA" id="ARBA00023125"/>
    </source>
</evidence>
<keyword evidence="1" id="KW-0805">Transcription regulation</keyword>
<evidence type="ECO:0000256" key="1">
    <source>
        <dbReference type="ARBA" id="ARBA00023015"/>
    </source>
</evidence>
<dbReference type="InterPro" id="IPR010982">
    <property type="entry name" value="Lambda_DNA-bd_dom_sf"/>
</dbReference>
<dbReference type="Gene3D" id="1.10.260.40">
    <property type="entry name" value="lambda repressor-like DNA-binding domains"/>
    <property type="match status" value="1"/>
</dbReference>
<dbReference type="SMART" id="SM00354">
    <property type="entry name" value="HTH_LACI"/>
    <property type="match status" value="1"/>
</dbReference>
<dbReference type="Pfam" id="PF00532">
    <property type="entry name" value="Peripla_BP_1"/>
    <property type="match status" value="1"/>
</dbReference>
<dbReference type="Proteomes" id="UP000004848">
    <property type="component" value="Unassembled WGS sequence"/>
</dbReference>
<accession>A0NZF3</accession>
<dbReference type="InterPro" id="IPR001761">
    <property type="entry name" value="Peripla_BP/Lac1_sug-bd_dom"/>
</dbReference>
<keyword evidence="3" id="KW-0804">Transcription</keyword>
<evidence type="ECO:0000256" key="3">
    <source>
        <dbReference type="ARBA" id="ARBA00023163"/>
    </source>
</evidence>
<dbReference type="RefSeq" id="WP_006938071.1">
    <property type="nucleotide sequence ID" value="NZ_AAUW01000018.1"/>
</dbReference>
<gene>
    <name evidence="5" type="ORF">SIAM614_31206</name>
</gene>
<dbReference type="EMBL" id="AAUW01000018">
    <property type="protein sequence ID" value="EAV41832.1"/>
    <property type="molecule type" value="Genomic_DNA"/>
</dbReference>
<feature type="domain" description="HTH lacI-type" evidence="4">
    <location>
        <begin position="1"/>
        <end position="50"/>
    </location>
</feature>
<dbReference type="InterPro" id="IPR028082">
    <property type="entry name" value="Peripla_BP_I"/>
</dbReference>
<name>A0NZF3_ROSAI</name>
<evidence type="ECO:0000313" key="6">
    <source>
        <dbReference type="Proteomes" id="UP000004848"/>
    </source>
</evidence>
<dbReference type="AlphaFoldDB" id="A0NZF3"/>
<dbReference type="GO" id="GO:0003700">
    <property type="term" value="F:DNA-binding transcription factor activity"/>
    <property type="evidence" value="ECO:0007669"/>
    <property type="project" value="TreeGrafter"/>
</dbReference>
<dbReference type="CDD" id="cd01392">
    <property type="entry name" value="HTH_LacI"/>
    <property type="match status" value="1"/>
</dbReference>
<comment type="caution">
    <text evidence="5">The sequence shown here is derived from an EMBL/GenBank/DDBJ whole genome shotgun (WGS) entry which is preliminary data.</text>
</comment>
<sequence length="324" mass="35426">MAEAAGVSKMTASRVLRNEGGFSEQTRERVLAEVARLGYLPNRLATVFSGDQKSTFIGVSIPDLGNEVFTHVLEGIDRKLCSFGHQTVLGMTQRAAGEEEKWIETVLAWQPAGLILTGRAHTNRSLQLLENAKIPVVEIWDLNSSPFDMCVGLNHFDSGYQMGRYLLTKGYTRFGYVGTSHDAANAAAARLNGFDRAIADGSASLKKQVLLKDVPGFYTGYYGIEQLLSGAPETEVVFFQNDNMAVGAIHFCESQKISVPRDLGIAGWGELPIASVLPYRLTTVQVNHLRIGQIASEKLLMRINGDSARKVTDVGFRLIEGETV</sequence>
<dbReference type="eggNOG" id="COG1609">
    <property type="taxonomic scope" value="Bacteria"/>
</dbReference>
<protein>
    <submittedName>
        <fullName evidence="5">Transcriptional regulator, LacI family protein</fullName>
    </submittedName>
</protein>
<dbReference type="SUPFAM" id="SSF53822">
    <property type="entry name" value="Periplasmic binding protein-like I"/>
    <property type="match status" value="1"/>
</dbReference>
<organism evidence="5 6">
    <name type="scientific">Roseibium aggregatum (strain ATCC 25650 / DSM 13394 / JCM 20685 / NBRC 16684 / NCIMB 2208 / IAM 12614 / B1)</name>
    <name type="common">Stappia aggregata</name>
    <dbReference type="NCBI Taxonomy" id="384765"/>
    <lineage>
        <taxon>Bacteria</taxon>
        <taxon>Pseudomonadati</taxon>
        <taxon>Pseudomonadota</taxon>
        <taxon>Alphaproteobacteria</taxon>
        <taxon>Hyphomicrobiales</taxon>
        <taxon>Stappiaceae</taxon>
        <taxon>Roseibium</taxon>
    </lineage>
</organism>
<dbReference type="PANTHER" id="PTHR30146:SF33">
    <property type="entry name" value="TRANSCRIPTIONAL REGULATOR"/>
    <property type="match status" value="1"/>
</dbReference>
<keyword evidence="2" id="KW-0238">DNA-binding</keyword>
<dbReference type="GO" id="GO:0000976">
    <property type="term" value="F:transcription cis-regulatory region binding"/>
    <property type="evidence" value="ECO:0007669"/>
    <property type="project" value="TreeGrafter"/>
</dbReference>
<dbReference type="PANTHER" id="PTHR30146">
    <property type="entry name" value="LACI-RELATED TRANSCRIPTIONAL REPRESSOR"/>
    <property type="match status" value="1"/>
</dbReference>
<evidence type="ECO:0000259" key="4">
    <source>
        <dbReference type="PROSITE" id="PS50932"/>
    </source>
</evidence>
<proteinExistence type="predicted"/>
<dbReference type="GeneID" id="68848677"/>
<evidence type="ECO:0000313" key="5">
    <source>
        <dbReference type="EMBL" id="EAV41832.1"/>
    </source>
</evidence>
<dbReference type="Gene3D" id="3.40.50.2300">
    <property type="match status" value="2"/>
</dbReference>
<dbReference type="SUPFAM" id="SSF47413">
    <property type="entry name" value="lambda repressor-like DNA-binding domains"/>
    <property type="match status" value="1"/>
</dbReference>
<dbReference type="Pfam" id="PF00356">
    <property type="entry name" value="LacI"/>
    <property type="match status" value="1"/>
</dbReference>
<dbReference type="OrthoDB" id="7170131at2"/>
<dbReference type="CDD" id="cd01575">
    <property type="entry name" value="PBP1_GntR"/>
    <property type="match status" value="1"/>
</dbReference>
<dbReference type="InterPro" id="IPR000843">
    <property type="entry name" value="HTH_LacI"/>
</dbReference>
<dbReference type="PROSITE" id="PS50932">
    <property type="entry name" value="HTH_LACI_2"/>
    <property type="match status" value="1"/>
</dbReference>
<reference evidence="5 6" key="1">
    <citation type="submission" date="2006-05" db="EMBL/GenBank/DDBJ databases">
        <authorList>
            <person name="King G."/>
            <person name="Ferriera S."/>
            <person name="Johnson J."/>
            <person name="Kravitz S."/>
            <person name="Beeson K."/>
            <person name="Sutton G."/>
            <person name="Rogers Y.-H."/>
            <person name="Friedman R."/>
            <person name="Frazier M."/>
            <person name="Venter J.C."/>
        </authorList>
    </citation>
    <scope>NUCLEOTIDE SEQUENCE [LARGE SCALE GENOMIC DNA]</scope>
    <source>
        <strain evidence="6">ATCC 25650 / DSM 13394 / JCM 20685 / NBRC 16684 / NCIMB 2208 / IAM 12614 / B1</strain>
    </source>
</reference>